<dbReference type="RefSeq" id="WP_382345962.1">
    <property type="nucleotide sequence ID" value="NZ_JBHMBP010000001.1"/>
</dbReference>
<gene>
    <name evidence="3" type="ORF">ACFQS3_21520</name>
</gene>
<protein>
    <submittedName>
        <fullName evidence="3">Caspase family protein</fullName>
    </submittedName>
</protein>
<dbReference type="EMBL" id="JBHSYS010000004">
    <property type="protein sequence ID" value="MFC6959777.1"/>
    <property type="molecule type" value="Genomic_DNA"/>
</dbReference>
<accession>A0ABW2DF88</accession>
<dbReference type="SUPFAM" id="SSF55874">
    <property type="entry name" value="ATPase domain of HSP90 chaperone/DNA topoisomerase II/histidine kinase"/>
    <property type="match status" value="1"/>
</dbReference>
<evidence type="ECO:0000259" key="1">
    <source>
        <dbReference type="Pfam" id="PF00656"/>
    </source>
</evidence>
<name>A0ABW2DF88_9ACTN</name>
<dbReference type="Proteomes" id="UP001596470">
    <property type="component" value="Unassembled WGS sequence"/>
</dbReference>
<dbReference type="InterPro" id="IPR036890">
    <property type="entry name" value="HATPase_C_sf"/>
</dbReference>
<dbReference type="NCBIfam" id="NF047832">
    <property type="entry name" value="caspase_w_EACC1"/>
    <property type="match status" value="1"/>
</dbReference>
<dbReference type="Pfam" id="PF24401">
    <property type="entry name" value="iHD-CE"/>
    <property type="match status" value="1"/>
</dbReference>
<evidence type="ECO:0000313" key="4">
    <source>
        <dbReference type="Proteomes" id="UP001596470"/>
    </source>
</evidence>
<dbReference type="Pfam" id="PF00656">
    <property type="entry name" value="Peptidase_C14"/>
    <property type="match status" value="1"/>
</dbReference>
<dbReference type="Gene3D" id="3.40.50.1460">
    <property type="match status" value="1"/>
</dbReference>
<sequence length="1715" mass="190108">MSDLPLGSILKGTAILIGASAFPEDPDGLQPLLGVDGNLVGLHEVLRDPAFVGMEPSNIHRLPNVKPLESLRVRISELIESEEELLLIYYAGHGLIADDGDLLLTTTVSKWRFAEETSIPWRSLKLKVIASRATTKIVILDCCFSGRANGMGVDESAVLAQLETAGTVVISSSPKNGISDAGDDLRTTFTDGLLKTIRGGVPQGGATLNVQQVFDGAKHQMRLVEAPTPEIMRLGDAAAMPFCNNAAEAGGRITELQAPSPTAAQDRGLRPSAIDGLRRSVAHLGVDQRRRWRNKNDPERFAQNLETVLRATVESVDPSPIEIEIVYATLLLAEARLDRVFSLTPSIAEMKETGVWPKEFVAIQAATERLIERCVDTTNTQEVRGALDEWIRGYALSSSDTGWKRDEIITEAASLLAEALASDDQDKQELRDRLLTASRHLQQGSYPSKAIARKWGFRSSTTGQVVQVRWGLVYELGVVIRGMTFDVYQYGRELIEQLGIVEQFTLEQLKHDLETVQWAQDQNHYPGLNAKCFDPAVEEALRAYVQSFRTLDEALPDTSSAKSLTRFVLLRATGDGVGPRLTGDELAYRHPITRLTLNSDKIRQLLMGEQLYGDPRLAMRELYQNALDACRYRQYRHEYLRHETGPVADWSPTIRFESHSDANGALQYLDCIDNGVGMKPEVLERCFLNAGSRFVETAAFADEQAEWLKVDQKMRLIPNSSFGIGAFSYFMLADAVEVWTRPQDVNGNLGEGLRLLINAGSSIARVTADEKVTGRLPQGGTIVRLHLRPEFRTVGGLQLRSFLDEVVLHSPYQLEIAESGEQIIREPNAVSTSAKSSSSLAWTDGTSTAWWAENDAAVLADGLITSTSFTGAMVTLHGEHKPLLRVDRNAIVNWDLNWVLERTAESAETLANWDGLSLRWLWSFSEAYPRHGAILADGIKQVRPIIPLGQTRYWAQDIDLREIGCFPGDRYLLWQLSDRNFTPHFSEPRSQGFNDPRRKYWPRGEYILPPPLRAWRSQVWRRHLPSLFDALNDQGVASTSLQDGWIHGESIEQFPIWESADMLDHAQPDPIDTALLVSRSVQSPWNPYSDTPRSTSDYLDLVGFVWGASQAGLSLGEAVERVAKFTRYSLMGMPSIPEDSYDYIPDTRDSILISVPAGRWNANRVLLNEEHFGLVSVCHELGISLGEGFHGLESILRRLGLGSPELAFDLLNEGGRHVPSSREAEFFGQLEDGRPQGSDGIPPVRIRRIAEAMEIGESELDQIIQKYSVFRLDKPETAVLPSDRPEDAMQRKAWSTNFDGRAPWIDSQVFGTAQLGATSNSLQRLMCHSLFFSVLESISASEAARMVSDYPGLTEEQRAFPFEAIPSIVPTQRDLEMMKYRLVGSQSESNDRLAGTGQYGLILRKISPYEMKLAMEDVSVSAEELADRIQHFEYLGIELPIIDFSALDAFEFTAVDRALLITENPTLTATEFINSQFLGPVQYPIPARHVFSVAEAERLPLGDIVAALDRMKSIGVTTDISPLTERLSAYTPKKSDGQFIQKLSYLPAGAVICGTALSGRHTIGKVVDQIAPWIAWVLGEPEDVYRSRLDTVKRTCGSRVPDGSDMSFFDAVTGQAKLNEGGFGRHGALVLAAQAGLPVGRVVEKFNEFQPLFDLDGIYGEDLDSMTDEMLATVPDCRWVIAACEDAVIGKGAAEARIRLGVDDEISFAVRKFTR</sequence>
<proteinExistence type="predicted"/>
<dbReference type="InterPro" id="IPR056506">
    <property type="entry name" value="iHD-CE"/>
</dbReference>
<dbReference type="SUPFAM" id="SSF52129">
    <property type="entry name" value="Caspase-like"/>
    <property type="match status" value="1"/>
</dbReference>
<reference evidence="4" key="1">
    <citation type="journal article" date="2019" name="Int. J. Syst. Evol. Microbiol.">
        <title>The Global Catalogue of Microorganisms (GCM) 10K type strain sequencing project: providing services to taxonomists for standard genome sequencing and annotation.</title>
        <authorList>
            <consortium name="The Broad Institute Genomics Platform"/>
            <consortium name="The Broad Institute Genome Sequencing Center for Infectious Disease"/>
            <person name="Wu L."/>
            <person name="Ma J."/>
        </authorList>
    </citation>
    <scope>NUCLEOTIDE SEQUENCE [LARGE SCALE GENOMIC DNA]</scope>
    <source>
        <strain evidence="4">KACC 12634</strain>
    </source>
</reference>
<keyword evidence="4" id="KW-1185">Reference proteome</keyword>
<dbReference type="InterPro" id="IPR011600">
    <property type="entry name" value="Pept_C14_caspase"/>
</dbReference>
<evidence type="ECO:0000313" key="3">
    <source>
        <dbReference type="EMBL" id="MFC6959777.1"/>
    </source>
</evidence>
<feature type="domain" description="Peptidase C14 caspase" evidence="1">
    <location>
        <begin position="11"/>
        <end position="222"/>
    </location>
</feature>
<organism evidence="3 4">
    <name type="scientific">Glycomyces mayteni</name>
    <dbReference type="NCBI Taxonomy" id="543887"/>
    <lineage>
        <taxon>Bacteria</taxon>
        <taxon>Bacillati</taxon>
        <taxon>Actinomycetota</taxon>
        <taxon>Actinomycetes</taxon>
        <taxon>Glycomycetales</taxon>
        <taxon>Glycomycetaceae</taxon>
        <taxon>Glycomyces</taxon>
    </lineage>
</organism>
<dbReference type="Gene3D" id="3.30.565.10">
    <property type="entry name" value="Histidine kinase-like ATPase, C-terminal domain"/>
    <property type="match status" value="1"/>
</dbReference>
<comment type="caution">
    <text evidence="3">The sequence shown here is derived from an EMBL/GenBank/DDBJ whole genome shotgun (WGS) entry which is preliminary data.</text>
</comment>
<dbReference type="InterPro" id="IPR029030">
    <property type="entry name" value="Caspase-like_dom_sf"/>
</dbReference>
<feature type="domain" description="iHD-CE" evidence="2">
    <location>
        <begin position="290"/>
        <end position="579"/>
    </location>
</feature>
<evidence type="ECO:0000259" key="2">
    <source>
        <dbReference type="Pfam" id="PF24401"/>
    </source>
</evidence>